<comment type="caution">
    <text evidence="8">The sequence shown here is derived from an EMBL/GenBank/DDBJ whole genome shotgun (WGS) entry which is preliminary data.</text>
</comment>
<dbReference type="Pfam" id="PF13181">
    <property type="entry name" value="TPR_8"/>
    <property type="match status" value="1"/>
</dbReference>
<evidence type="ECO:0000313" key="9">
    <source>
        <dbReference type="Proteomes" id="UP001337681"/>
    </source>
</evidence>
<evidence type="ECO:0000313" key="8">
    <source>
        <dbReference type="EMBL" id="MEE1885707.1"/>
    </source>
</evidence>
<dbReference type="SUPFAM" id="SSF48452">
    <property type="entry name" value="TPR-like"/>
    <property type="match status" value="1"/>
</dbReference>
<sequence>MNKLWLLFYLTLLFVACKKPNDQNKSSYLNPALDKAYEFSDENHTDSAYLYFNLAKDVALANQDSLMAGNALINMAIISNNEGDSFGAIELLLESIKLIDSNVKENAPYLVSAYNTLGMSHANLNENKAAIEYYKQSIKYSSNKSSILITENNIANSYRYMGEYKQSLEIFERLLKSPNSKLEYARALANYAYSKFLYDRNYNAAPELLNALNIRIQEKDIAGQNSNYSYLSDFYADKNPKLAIYYAKNFLRTATLIQNATDQAQAIKELARLSSPSQSKIYYDQYIFKTDSLTNVRNKAKNQFALIRYEAEKHKQQNKILIEENTLKSFQITRQKIIITLILIVLIFGFISGYLLYLQKKQKLKTEAEQKLKNSQLTTSKKVHDLVANGLYKVMTEMENLNTKSNAEVLNDLDILYQISRDITYDEIQYDGSNFNEKISNLVKSFASDTVKIAIIGNTPEVWKKIDQSIKYEIENVIQELLVNMRKHSGATSVLFRFEQEKNNIQITYSDNGKGLGEVQKIKNGLTNAGNRMNKINGTINFDSKPGKNGLIITLSFPLNK</sequence>
<dbReference type="Gene3D" id="3.30.565.10">
    <property type="entry name" value="Histidine kinase-like ATPase, C-terminal domain"/>
    <property type="match status" value="1"/>
</dbReference>
<feature type="transmembrane region" description="Helical" evidence="7">
    <location>
        <begin position="337"/>
        <end position="357"/>
    </location>
</feature>
<dbReference type="InterPro" id="IPR050482">
    <property type="entry name" value="Sensor_HK_TwoCompSys"/>
</dbReference>
<evidence type="ECO:0000256" key="2">
    <source>
        <dbReference type="ARBA" id="ARBA00012438"/>
    </source>
</evidence>
<evidence type="ECO:0000256" key="7">
    <source>
        <dbReference type="SAM" id="Phobius"/>
    </source>
</evidence>
<dbReference type="InterPro" id="IPR036890">
    <property type="entry name" value="HATPase_C_sf"/>
</dbReference>
<dbReference type="EMBL" id="JAZDQU010000002">
    <property type="protein sequence ID" value="MEE1885707.1"/>
    <property type="molecule type" value="Genomic_DNA"/>
</dbReference>
<keyword evidence="9" id="KW-1185">Reference proteome</keyword>
<dbReference type="PANTHER" id="PTHR24421">
    <property type="entry name" value="NITRATE/NITRITE SENSOR PROTEIN NARX-RELATED"/>
    <property type="match status" value="1"/>
</dbReference>
<keyword evidence="5" id="KW-0902">Two-component regulatory system</keyword>
<dbReference type="InterPro" id="IPR019734">
    <property type="entry name" value="TPR_rpt"/>
</dbReference>
<evidence type="ECO:0000256" key="4">
    <source>
        <dbReference type="ARBA" id="ARBA00022777"/>
    </source>
</evidence>
<dbReference type="PROSITE" id="PS50005">
    <property type="entry name" value="TPR"/>
    <property type="match status" value="1"/>
</dbReference>
<name>A0ABU7H3U0_9SPHI</name>
<keyword evidence="4" id="KW-0418">Kinase</keyword>
<proteinExistence type="predicted"/>
<dbReference type="CDD" id="cd16917">
    <property type="entry name" value="HATPase_UhpB-NarQ-NarX-like"/>
    <property type="match status" value="1"/>
</dbReference>
<dbReference type="InterPro" id="IPR011990">
    <property type="entry name" value="TPR-like_helical_dom_sf"/>
</dbReference>
<keyword evidence="6" id="KW-0802">TPR repeat</keyword>
<comment type="catalytic activity">
    <reaction evidence="1">
        <text>ATP + protein L-histidine = ADP + protein N-phospho-L-histidine.</text>
        <dbReference type="EC" id="2.7.13.3"/>
    </reaction>
</comment>
<organism evidence="8 9">
    <name type="scientific">Pedobacter flavus</name>
    <dbReference type="NCBI Taxonomy" id="3113906"/>
    <lineage>
        <taxon>Bacteria</taxon>
        <taxon>Pseudomonadati</taxon>
        <taxon>Bacteroidota</taxon>
        <taxon>Sphingobacteriia</taxon>
        <taxon>Sphingobacteriales</taxon>
        <taxon>Sphingobacteriaceae</taxon>
        <taxon>Pedobacter</taxon>
    </lineage>
</organism>
<dbReference type="RefSeq" id="WP_330146602.1">
    <property type="nucleotide sequence ID" value="NZ_JAZDQU010000002.1"/>
</dbReference>
<feature type="repeat" description="TPR" evidence="6">
    <location>
        <begin position="111"/>
        <end position="144"/>
    </location>
</feature>
<dbReference type="PROSITE" id="PS51257">
    <property type="entry name" value="PROKAR_LIPOPROTEIN"/>
    <property type="match status" value="1"/>
</dbReference>
<dbReference type="Proteomes" id="UP001337681">
    <property type="component" value="Unassembled WGS sequence"/>
</dbReference>
<accession>A0ABU7H3U0</accession>
<keyword evidence="7" id="KW-1133">Transmembrane helix</keyword>
<gene>
    <name evidence="8" type="ORF">VRU49_09795</name>
</gene>
<dbReference type="SUPFAM" id="SSF55874">
    <property type="entry name" value="ATPase domain of HSP90 chaperone/DNA topoisomerase II/histidine kinase"/>
    <property type="match status" value="1"/>
</dbReference>
<evidence type="ECO:0000256" key="1">
    <source>
        <dbReference type="ARBA" id="ARBA00000085"/>
    </source>
</evidence>
<evidence type="ECO:0000256" key="5">
    <source>
        <dbReference type="ARBA" id="ARBA00023012"/>
    </source>
</evidence>
<dbReference type="PANTHER" id="PTHR24421:SF10">
    <property type="entry name" value="NITRATE_NITRITE SENSOR PROTEIN NARQ"/>
    <property type="match status" value="1"/>
</dbReference>
<keyword evidence="7" id="KW-0472">Membrane</keyword>
<protein>
    <recommendedName>
        <fullName evidence="2">histidine kinase</fullName>
        <ecNumber evidence="2">2.7.13.3</ecNumber>
    </recommendedName>
</protein>
<reference evidence="8 9" key="1">
    <citation type="submission" date="2024-01" db="EMBL/GenBank/DDBJ databases">
        <title>Pedobacter sp. nov., isolated from oil-contaminated soil.</title>
        <authorList>
            <person name="Le N.T.T."/>
        </authorList>
    </citation>
    <scope>NUCLEOTIDE SEQUENCE [LARGE SCALE GENOMIC DNA]</scope>
    <source>
        <strain evidence="8 9">VNH31</strain>
    </source>
</reference>
<keyword evidence="7" id="KW-0812">Transmembrane</keyword>
<dbReference type="SMART" id="SM00028">
    <property type="entry name" value="TPR"/>
    <property type="match status" value="3"/>
</dbReference>
<evidence type="ECO:0000256" key="3">
    <source>
        <dbReference type="ARBA" id="ARBA00022679"/>
    </source>
</evidence>
<keyword evidence="3" id="KW-0808">Transferase</keyword>
<dbReference type="Gene3D" id="1.25.40.10">
    <property type="entry name" value="Tetratricopeptide repeat domain"/>
    <property type="match status" value="1"/>
</dbReference>
<dbReference type="EC" id="2.7.13.3" evidence="2"/>
<evidence type="ECO:0000256" key="6">
    <source>
        <dbReference type="PROSITE-ProRule" id="PRU00339"/>
    </source>
</evidence>